<feature type="transmembrane region" description="Helical" evidence="9">
    <location>
        <begin position="349"/>
        <end position="367"/>
    </location>
</feature>
<dbReference type="InterPro" id="IPR005791">
    <property type="entry name" value="SecD"/>
</dbReference>
<dbReference type="HAMAP" id="MF_01463_B">
    <property type="entry name" value="SecD_B"/>
    <property type="match status" value="1"/>
</dbReference>
<feature type="domain" description="Protein export membrane protein SecD/SecF C-terminal" evidence="11">
    <location>
        <begin position="276"/>
        <end position="446"/>
    </location>
</feature>
<comment type="similarity">
    <text evidence="9">Belongs to the SecD/SecF family. SecD subfamily.</text>
</comment>
<keyword evidence="7 9" id="KW-0811">Translocation</keyword>
<comment type="caution">
    <text evidence="9">Lacks conserved residue(s) required for the propagation of feature annotation.</text>
</comment>
<accession>A0A9X4M8R0</accession>
<dbReference type="InterPro" id="IPR055344">
    <property type="entry name" value="SecD_SecF_C_bact"/>
</dbReference>
<organism evidence="14 15">
    <name type="scientific">Pseudanabaena catenata USMAC16</name>
    <dbReference type="NCBI Taxonomy" id="1855837"/>
    <lineage>
        <taxon>Bacteria</taxon>
        <taxon>Bacillati</taxon>
        <taxon>Cyanobacteriota</taxon>
        <taxon>Cyanophyceae</taxon>
        <taxon>Pseudanabaenales</taxon>
        <taxon>Pseudanabaenaceae</taxon>
        <taxon>Pseudanabaena</taxon>
    </lineage>
</organism>
<dbReference type="GO" id="GO:0006605">
    <property type="term" value="P:protein targeting"/>
    <property type="evidence" value="ECO:0007669"/>
    <property type="project" value="UniProtKB-UniRule"/>
</dbReference>
<dbReference type="Proteomes" id="UP001152872">
    <property type="component" value="Unassembled WGS sequence"/>
</dbReference>
<keyword evidence="8 9" id="KW-0472">Membrane</keyword>
<gene>
    <name evidence="9 14" type="primary">secD</name>
    <name evidence="14" type="ORF">FEV09_14880</name>
</gene>
<feature type="transmembrane region" description="Helical" evidence="9">
    <location>
        <begin position="297"/>
        <end position="317"/>
    </location>
</feature>
<dbReference type="SUPFAM" id="SSF82866">
    <property type="entry name" value="Multidrug efflux transporter AcrB transmembrane domain"/>
    <property type="match status" value="1"/>
</dbReference>
<dbReference type="NCBIfam" id="TIGR01129">
    <property type="entry name" value="secD"/>
    <property type="match status" value="1"/>
</dbReference>
<evidence type="ECO:0000256" key="10">
    <source>
        <dbReference type="SAM" id="MobiDB-lite"/>
    </source>
</evidence>
<comment type="function">
    <text evidence="9">Part of the Sec protein translocase complex. Interacts with the SecYEG preprotein conducting channel. SecDF uses the proton motive force (PMF) to complete protein translocation after the ATP-dependent function of SecA.</text>
</comment>
<sequence>MGKQSRLLAFVLAVLLGAVYLIVNHPPKLGLDLRGGAQLTLQAKINPEQGINEITPRIMETAKFVVEQRINGLGVSEATIVISGNNQLVVQLPGVNDPAQAERVIGTTAQLDFRKQKKGTESELRARLQIQQAATLQREILKNSGDQKAIADNEAEYQKSVEALKGIFERTGLSGNMLKDAVASPSGNGPDSWQVALTFDDKGGDLFAKTTGEIGGTGRALGIFLDDKLISSPSVGPEFQGKGITGGRAVITGNFTLDTANELALQLRAGALPVPVEIVENRTVGATLGADSILSSIYAGVAGLVLVIIFMVLYYRILGVVADIALITYAVITFASFCLLGVVLTLPGIAGFILSIGIAVDANVLIFERTKEELNAGRTLYKSVEAGFYRAWSSILDSHVTTLISCFALFWLGSGFVKGFAVTLGVGVMVSVFTAVTLSRSLMLAMIGNPLFRKPEYYGVKAFGKISTTKVEVETKSEDKLSDRENGNKKDNTGAVL</sequence>
<evidence type="ECO:0000256" key="5">
    <source>
        <dbReference type="ARBA" id="ARBA00022927"/>
    </source>
</evidence>
<evidence type="ECO:0000256" key="8">
    <source>
        <dbReference type="ARBA" id="ARBA00023136"/>
    </source>
</evidence>
<dbReference type="AlphaFoldDB" id="A0A9X4M8R0"/>
<evidence type="ECO:0000256" key="6">
    <source>
        <dbReference type="ARBA" id="ARBA00022989"/>
    </source>
</evidence>
<dbReference type="PRINTS" id="PR00702">
    <property type="entry name" value="ACRIFLAVINRP"/>
</dbReference>
<comment type="function">
    <text evidence="9">Probably participates in protein translocation into and across both the cytoplasmic and thylakoid membranes in cyanobacterial cells.</text>
</comment>
<comment type="subunit">
    <text evidence="9">Forms a complex with SecF. Part of the essential Sec protein translocation apparatus which comprises SecA, SecYEG and auxiliary proteins SecDF. Other proteins may also be involved.</text>
</comment>
<dbReference type="PANTHER" id="PTHR30081">
    <property type="entry name" value="PROTEIN-EXPORT MEMBRANE PROTEIN SEC"/>
    <property type="match status" value="1"/>
</dbReference>
<feature type="transmembrane region" description="Helical" evidence="9">
    <location>
        <begin position="324"/>
        <end position="343"/>
    </location>
</feature>
<evidence type="ECO:0000256" key="3">
    <source>
        <dbReference type="ARBA" id="ARBA00022475"/>
    </source>
</evidence>
<feature type="domain" description="Protein translocase subunit SecDF P1" evidence="12">
    <location>
        <begin position="59"/>
        <end position="117"/>
    </location>
</feature>
<evidence type="ECO:0000259" key="13">
    <source>
        <dbReference type="Pfam" id="PF22599"/>
    </source>
</evidence>
<dbReference type="GO" id="GO:0005886">
    <property type="term" value="C:plasma membrane"/>
    <property type="evidence" value="ECO:0007669"/>
    <property type="project" value="UniProtKB-SubCell"/>
</dbReference>
<dbReference type="InterPro" id="IPR054384">
    <property type="entry name" value="SecDF_P1_head"/>
</dbReference>
<keyword evidence="6 9" id="KW-1133">Transmembrane helix</keyword>
<dbReference type="InterPro" id="IPR001036">
    <property type="entry name" value="Acrflvin-R"/>
</dbReference>
<dbReference type="Gene3D" id="1.20.1640.10">
    <property type="entry name" value="Multidrug efflux transporter AcrB transmembrane domain"/>
    <property type="match status" value="1"/>
</dbReference>
<dbReference type="RefSeq" id="WP_009627978.1">
    <property type="nucleotide sequence ID" value="NZ_VBTY01000128.1"/>
</dbReference>
<dbReference type="Pfam" id="PF02355">
    <property type="entry name" value="SecD_SecF_C"/>
    <property type="match status" value="1"/>
</dbReference>
<dbReference type="NCBIfam" id="TIGR00916">
    <property type="entry name" value="2A0604s01"/>
    <property type="match status" value="1"/>
</dbReference>
<dbReference type="InterPro" id="IPR022813">
    <property type="entry name" value="SecD/SecF_arch_bac"/>
</dbReference>
<evidence type="ECO:0000256" key="4">
    <source>
        <dbReference type="ARBA" id="ARBA00022692"/>
    </source>
</evidence>
<dbReference type="InterPro" id="IPR022646">
    <property type="entry name" value="SecD/SecF_CS"/>
</dbReference>
<keyword evidence="4 9" id="KW-0812">Transmembrane</keyword>
<feature type="transmembrane region" description="Helical" evidence="9">
    <location>
        <begin position="388"/>
        <end position="413"/>
    </location>
</feature>
<dbReference type="Pfam" id="PF21760">
    <property type="entry name" value="SecD_1st"/>
    <property type="match status" value="1"/>
</dbReference>
<evidence type="ECO:0000256" key="1">
    <source>
        <dbReference type="ARBA" id="ARBA00004651"/>
    </source>
</evidence>
<keyword evidence="5 9" id="KW-0653">Protein transport</keyword>
<evidence type="ECO:0000256" key="9">
    <source>
        <dbReference type="HAMAP-Rule" id="MF_01463"/>
    </source>
</evidence>
<evidence type="ECO:0000256" key="7">
    <source>
        <dbReference type="ARBA" id="ARBA00023010"/>
    </source>
</evidence>
<dbReference type="GO" id="GO:0015450">
    <property type="term" value="F:protein-transporting ATPase activity"/>
    <property type="evidence" value="ECO:0007669"/>
    <property type="project" value="InterPro"/>
</dbReference>
<keyword evidence="3 9" id="KW-1003">Cell membrane</keyword>
<dbReference type="Pfam" id="PF22599">
    <property type="entry name" value="SecDF_P1_head"/>
    <property type="match status" value="1"/>
</dbReference>
<evidence type="ECO:0000256" key="2">
    <source>
        <dbReference type="ARBA" id="ARBA00022448"/>
    </source>
</evidence>
<evidence type="ECO:0000259" key="12">
    <source>
        <dbReference type="Pfam" id="PF21760"/>
    </source>
</evidence>
<dbReference type="Gene3D" id="3.30.70.3400">
    <property type="match status" value="1"/>
</dbReference>
<dbReference type="InterPro" id="IPR048634">
    <property type="entry name" value="SecD_SecF_C"/>
</dbReference>
<name>A0A9X4M8R0_9CYAN</name>
<dbReference type="Pfam" id="PF07549">
    <property type="entry name" value="Sec_GG"/>
    <property type="match status" value="1"/>
</dbReference>
<feature type="region of interest" description="Disordered" evidence="10">
    <location>
        <begin position="476"/>
        <end position="497"/>
    </location>
</feature>
<keyword evidence="15" id="KW-1185">Reference proteome</keyword>
<dbReference type="GO" id="GO:0043952">
    <property type="term" value="P:protein transport by the Sec complex"/>
    <property type="evidence" value="ECO:0007669"/>
    <property type="project" value="UniProtKB-UniRule"/>
</dbReference>
<evidence type="ECO:0000259" key="11">
    <source>
        <dbReference type="Pfam" id="PF02355"/>
    </source>
</evidence>
<keyword evidence="2 9" id="KW-0813">Transport</keyword>
<dbReference type="PANTHER" id="PTHR30081:SF1">
    <property type="entry name" value="PROTEIN TRANSLOCASE SUBUNIT SECD"/>
    <property type="match status" value="1"/>
</dbReference>
<dbReference type="FunFam" id="1.20.1640.10:FF:000004">
    <property type="entry name" value="Protein translocase subunit SecD"/>
    <property type="match status" value="1"/>
</dbReference>
<proteinExistence type="inferred from homology"/>
<reference evidence="14" key="1">
    <citation type="submission" date="2019-05" db="EMBL/GenBank/DDBJ databases">
        <title>Whole genome sequencing of Pseudanabaena catenata USMAC16.</title>
        <authorList>
            <person name="Khan Z."/>
            <person name="Omar W.M."/>
            <person name="Convey P."/>
            <person name="Merican F."/>
            <person name="Najimudin N."/>
        </authorList>
    </citation>
    <scope>NUCLEOTIDE SEQUENCE</scope>
    <source>
        <strain evidence="14">USMAC16</strain>
    </source>
</reference>
<evidence type="ECO:0000313" key="15">
    <source>
        <dbReference type="Proteomes" id="UP001152872"/>
    </source>
</evidence>
<dbReference type="InterPro" id="IPR048631">
    <property type="entry name" value="SecD_1st"/>
</dbReference>
<comment type="subcellular location">
    <subcellularLocation>
        <location evidence="1 9">Cell membrane</location>
        <topology evidence="1 9">Multi-pass membrane protein</topology>
    </subcellularLocation>
</comment>
<dbReference type="Gene3D" id="3.30.1360.200">
    <property type="match status" value="1"/>
</dbReference>
<protein>
    <recommendedName>
        <fullName evidence="9">Protein translocase subunit SecD</fullName>
    </recommendedName>
</protein>
<evidence type="ECO:0000313" key="14">
    <source>
        <dbReference type="EMBL" id="MDG3495833.1"/>
    </source>
</evidence>
<comment type="caution">
    <text evidence="14">The sequence shown here is derived from an EMBL/GenBank/DDBJ whole genome shotgun (WGS) entry which is preliminary data.</text>
</comment>
<dbReference type="GO" id="GO:0065002">
    <property type="term" value="P:intracellular protein transmembrane transport"/>
    <property type="evidence" value="ECO:0007669"/>
    <property type="project" value="UniProtKB-UniRule"/>
</dbReference>
<feature type="transmembrane region" description="Helical" evidence="9">
    <location>
        <begin position="419"/>
        <end position="438"/>
    </location>
</feature>
<feature type="domain" description="SecDF P1 head subdomain" evidence="13">
    <location>
        <begin position="169"/>
        <end position="274"/>
    </location>
</feature>
<dbReference type="EMBL" id="VBTY01000128">
    <property type="protein sequence ID" value="MDG3495833.1"/>
    <property type="molecule type" value="Genomic_DNA"/>
</dbReference>